<dbReference type="SUPFAM" id="SSF53041">
    <property type="entry name" value="Resolvase-like"/>
    <property type="match status" value="1"/>
</dbReference>
<dbReference type="InterPro" id="IPR036162">
    <property type="entry name" value="Resolvase-like_N_sf"/>
</dbReference>
<evidence type="ECO:0000256" key="2">
    <source>
        <dbReference type="ARBA" id="ARBA00022908"/>
    </source>
</evidence>
<dbReference type="PANTHER" id="PTHR30461">
    <property type="entry name" value="DNA-INVERTASE FROM LAMBDOID PROPHAGE"/>
    <property type="match status" value="1"/>
</dbReference>
<dbReference type="CDD" id="cd03768">
    <property type="entry name" value="SR_ResInv"/>
    <property type="match status" value="1"/>
</dbReference>
<reference evidence="7 8" key="1">
    <citation type="submission" date="2021-02" db="EMBL/GenBank/DDBJ databases">
        <title>Draft genome and description of Leucobacter sp nov strain Marseille-Q4368.</title>
        <authorList>
            <person name="Boxberger M."/>
            <person name="La Scola B."/>
        </authorList>
    </citation>
    <scope>NUCLEOTIDE SEQUENCE [LARGE SCALE GENOMIC DNA]</scope>
    <source>
        <strain evidence="7 8">Marseille-Q4368</strain>
    </source>
</reference>
<dbReference type="InterPro" id="IPR009057">
    <property type="entry name" value="Homeodomain-like_sf"/>
</dbReference>
<dbReference type="SUPFAM" id="SSF46689">
    <property type="entry name" value="Homeodomain-like"/>
    <property type="match status" value="1"/>
</dbReference>
<dbReference type="CDD" id="cd00569">
    <property type="entry name" value="HTH_Hin_like"/>
    <property type="match status" value="1"/>
</dbReference>
<dbReference type="PROSITE" id="PS00398">
    <property type="entry name" value="RECOMBINASES_2"/>
    <property type="match status" value="1"/>
</dbReference>
<evidence type="ECO:0000256" key="1">
    <source>
        <dbReference type="ARBA" id="ARBA00009913"/>
    </source>
</evidence>
<dbReference type="SMART" id="SM00857">
    <property type="entry name" value="Resolvase"/>
    <property type="match status" value="1"/>
</dbReference>
<evidence type="ECO:0000313" key="7">
    <source>
        <dbReference type="EMBL" id="MBS3183467.1"/>
    </source>
</evidence>
<evidence type="ECO:0000256" key="5">
    <source>
        <dbReference type="PROSITE-ProRule" id="PRU10137"/>
    </source>
</evidence>
<dbReference type="Gene3D" id="1.10.10.60">
    <property type="entry name" value="Homeodomain-like"/>
    <property type="match status" value="1"/>
</dbReference>
<organism evidence="7 8">
    <name type="scientific">Leucobacter manosquensis</name>
    <dbReference type="NCBI Taxonomy" id="2810611"/>
    <lineage>
        <taxon>Bacteria</taxon>
        <taxon>Bacillati</taxon>
        <taxon>Actinomycetota</taxon>
        <taxon>Actinomycetes</taxon>
        <taxon>Micrococcales</taxon>
        <taxon>Microbacteriaceae</taxon>
        <taxon>Leucobacter</taxon>
    </lineage>
</organism>
<dbReference type="Pfam" id="PF02796">
    <property type="entry name" value="HTH_7"/>
    <property type="match status" value="1"/>
</dbReference>
<feature type="active site" description="O-(5'-phospho-DNA)-serine intermediate" evidence="5">
    <location>
        <position position="10"/>
    </location>
</feature>
<name>A0ABS5M8F3_9MICO</name>
<evidence type="ECO:0000256" key="4">
    <source>
        <dbReference type="ARBA" id="ARBA00023172"/>
    </source>
</evidence>
<dbReference type="InterPro" id="IPR006120">
    <property type="entry name" value="Resolvase_HTH_dom"/>
</dbReference>
<dbReference type="PROSITE" id="PS00397">
    <property type="entry name" value="RECOMBINASES_1"/>
    <property type="match status" value="1"/>
</dbReference>
<evidence type="ECO:0000259" key="6">
    <source>
        <dbReference type="PROSITE" id="PS51736"/>
    </source>
</evidence>
<dbReference type="InterPro" id="IPR006119">
    <property type="entry name" value="Resolv_N"/>
</dbReference>
<keyword evidence="4" id="KW-0233">DNA recombination</keyword>
<dbReference type="InterPro" id="IPR050639">
    <property type="entry name" value="SSR_resolvase"/>
</dbReference>
<keyword evidence="2" id="KW-0229">DNA integration</keyword>
<dbReference type="InterPro" id="IPR006118">
    <property type="entry name" value="Recombinase_CS"/>
</dbReference>
<dbReference type="Proteomes" id="UP000811492">
    <property type="component" value="Unassembled WGS sequence"/>
</dbReference>
<accession>A0ABS5M8F3</accession>
<keyword evidence="8" id="KW-1185">Reference proteome</keyword>
<feature type="domain" description="Resolvase/invertase-type recombinase catalytic" evidence="6">
    <location>
        <begin position="2"/>
        <end position="135"/>
    </location>
</feature>
<dbReference type="Gene3D" id="3.40.50.1390">
    <property type="entry name" value="Resolvase, N-terminal catalytic domain"/>
    <property type="match status" value="1"/>
</dbReference>
<dbReference type="PROSITE" id="PS51736">
    <property type="entry name" value="RECOMBINASES_3"/>
    <property type="match status" value="1"/>
</dbReference>
<dbReference type="EMBL" id="JAFEVO010000002">
    <property type="protein sequence ID" value="MBS3183467.1"/>
    <property type="molecule type" value="Genomic_DNA"/>
</dbReference>
<dbReference type="Pfam" id="PF00239">
    <property type="entry name" value="Resolvase"/>
    <property type="match status" value="1"/>
</dbReference>
<evidence type="ECO:0000256" key="3">
    <source>
        <dbReference type="ARBA" id="ARBA00023125"/>
    </source>
</evidence>
<comment type="similarity">
    <text evidence="1">Belongs to the site-specific recombinase resolvase family.</text>
</comment>
<sequence>MALIGYARVSTRDQNPESQTDVLSSAGCEKLFVDRASGTLAKRPALTEALGYLRAGDTLVVTKLDRLGRSVKNLKKISDQLQERGIGLKALSQGIDTTTPGGRLFFHMLAAIAEFEHDLIVERTQDGLAAARARGRKGGRRPKMTENRIKQARAMYETGDHTVQEIADTFGVGRATIYRHLEDKGLKTTQI</sequence>
<gene>
    <name evidence="7" type="ORF">JSQ98_14875</name>
</gene>
<dbReference type="RefSeq" id="WP_211650611.1">
    <property type="nucleotide sequence ID" value="NZ_JAFEVO010000002.1"/>
</dbReference>
<evidence type="ECO:0000313" key="8">
    <source>
        <dbReference type="Proteomes" id="UP000811492"/>
    </source>
</evidence>
<protein>
    <submittedName>
        <fullName evidence="7">Recombinase family protein</fullName>
    </submittedName>
</protein>
<proteinExistence type="inferred from homology"/>
<keyword evidence="3" id="KW-0238">DNA-binding</keyword>
<comment type="caution">
    <text evidence="7">The sequence shown here is derived from an EMBL/GenBank/DDBJ whole genome shotgun (WGS) entry which is preliminary data.</text>
</comment>
<dbReference type="PANTHER" id="PTHR30461:SF2">
    <property type="entry name" value="SERINE RECOMBINASE PINE-RELATED"/>
    <property type="match status" value="1"/>
</dbReference>